<accession>A0ABN1I2L4</accession>
<proteinExistence type="predicted"/>
<evidence type="ECO:0000313" key="2">
    <source>
        <dbReference type="Proteomes" id="UP001499915"/>
    </source>
</evidence>
<reference evidence="1 2" key="1">
    <citation type="journal article" date="2019" name="Int. J. Syst. Evol. Microbiol.">
        <title>The Global Catalogue of Microorganisms (GCM) 10K type strain sequencing project: providing services to taxonomists for standard genome sequencing and annotation.</title>
        <authorList>
            <consortium name="The Broad Institute Genomics Platform"/>
            <consortium name="The Broad Institute Genome Sequencing Center for Infectious Disease"/>
            <person name="Wu L."/>
            <person name="Ma J."/>
        </authorList>
    </citation>
    <scope>NUCLEOTIDE SEQUENCE [LARGE SCALE GENOMIC DNA]</scope>
    <source>
        <strain evidence="1 2">JCM 15134</strain>
    </source>
</reference>
<evidence type="ECO:0000313" key="1">
    <source>
        <dbReference type="EMBL" id="GAA0683458.1"/>
    </source>
</evidence>
<dbReference type="EMBL" id="BAAAET010000001">
    <property type="protein sequence ID" value="GAA0683458.1"/>
    <property type="molecule type" value="Genomic_DNA"/>
</dbReference>
<gene>
    <name evidence="1" type="ORF">GCM10009104_05760</name>
</gene>
<organism evidence="1 2">
    <name type="scientific">Marinobacterium maritimum</name>
    <dbReference type="NCBI Taxonomy" id="500162"/>
    <lineage>
        <taxon>Bacteria</taxon>
        <taxon>Pseudomonadati</taxon>
        <taxon>Pseudomonadota</taxon>
        <taxon>Gammaproteobacteria</taxon>
        <taxon>Oceanospirillales</taxon>
        <taxon>Oceanospirillaceae</taxon>
        <taxon>Marinobacterium</taxon>
    </lineage>
</organism>
<name>A0ABN1I2L4_9GAMM</name>
<sequence>MIAIGGERFPAVMFVKVKGQTGRAFDQFALANVADCLKVLVAFASAE</sequence>
<keyword evidence="2" id="KW-1185">Reference proteome</keyword>
<protein>
    <submittedName>
        <fullName evidence="1">Uncharacterized protein</fullName>
    </submittedName>
</protein>
<dbReference type="Proteomes" id="UP001499915">
    <property type="component" value="Unassembled WGS sequence"/>
</dbReference>
<comment type="caution">
    <text evidence="1">The sequence shown here is derived from an EMBL/GenBank/DDBJ whole genome shotgun (WGS) entry which is preliminary data.</text>
</comment>